<feature type="non-terminal residue" evidence="1">
    <location>
        <position position="206"/>
    </location>
</feature>
<evidence type="ECO:0000313" key="1">
    <source>
        <dbReference type="EMBL" id="KAJ9579903.1"/>
    </source>
</evidence>
<protein>
    <submittedName>
        <fullName evidence="1">Uncharacterized protein</fullName>
    </submittedName>
</protein>
<evidence type="ECO:0000313" key="2">
    <source>
        <dbReference type="Proteomes" id="UP001233999"/>
    </source>
</evidence>
<keyword evidence="2" id="KW-1185">Reference proteome</keyword>
<name>A0AAD7ZG24_DIPPU</name>
<gene>
    <name evidence="1" type="ORF">L9F63_004436</name>
</gene>
<dbReference type="AlphaFoldDB" id="A0AAD7ZG24"/>
<organism evidence="1 2">
    <name type="scientific">Diploptera punctata</name>
    <name type="common">Pacific beetle cockroach</name>
    <dbReference type="NCBI Taxonomy" id="6984"/>
    <lineage>
        <taxon>Eukaryota</taxon>
        <taxon>Metazoa</taxon>
        <taxon>Ecdysozoa</taxon>
        <taxon>Arthropoda</taxon>
        <taxon>Hexapoda</taxon>
        <taxon>Insecta</taxon>
        <taxon>Pterygota</taxon>
        <taxon>Neoptera</taxon>
        <taxon>Polyneoptera</taxon>
        <taxon>Dictyoptera</taxon>
        <taxon>Blattodea</taxon>
        <taxon>Blaberoidea</taxon>
        <taxon>Blaberidae</taxon>
        <taxon>Diplopterinae</taxon>
        <taxon>Diploptera</taxon>
    </lineage>
</organism>
<feature type="non-terminal residue" evidence="1">
    <location>
        <position position="1"/>
    </location>
</feature>
<reference evidence="1" key="1">
    <citation type="journal article" date="2023" name="IScience">
        <title>Live-bearing cockroach genome reveals convergent evolutionary mechanisms linked to viviparity in insects and beyond.</title>
        <authorList>
            <person name="Fouks B."/>
            <person name="Harrison M.C."/>
            <person name="Mikhailova A.A."/>
            <person name="Marchal E."/>
            <person name="English S."/>
            <person name="Carruthers M."/>
            <person name="Jennings E.C."/>
            <person name="Chiamaka E.L."/>
            <person name="Frigard R.A."/>
            <person name="Pippel M."/>
            <person name="Attardo G.M."/>
            <person name="Benoit J.B."/>
            <person name="Bornberg-Bauer E."/>
            <person name="Tobe S.S."/>
        </authorList>
    </citation>
    <scope>NUCLEOTIDE SEQUENCE</scope>
    <source>
        <strain evidence="1">Stay&amp;Tobe</strain>
    </source>
</reference>
<dbReference type="EMBL" id="JASPKZ010008368">
    <property type="protein sequence ID" value="KAJ9579903.1"/>
    <property type="molecule type" value="Genomic_DNA"/>
</dbReference>
<dbReference type="Proteomes" id="UP001233999">
    <property type="component" value="Unassembled WGS sequence"/>
</dbReference>
<accession>A0AAD7ZG24</accession>
<comment type="caution">
    <text evidence="1">The sequence shown here is derived from an EMBL/GenBank/DDBJ whole genome shotgun (WGS) entry which is preliminary data.</text>
</comment>
<proteinExistence type="predicted"/>
<sequence>SALSSLDVQGAVGPGSFMLRLSSSDVQGAVDPGSFMLRLSSSDMYRVRQCYLISDTISRILYIRLSLKFHWIQNFSSPGFDRVCSPTHKSCLTSNFMYNPMCLTSNFLVSTFLMSLTSFRCPFVMTIFFVPAFGQSPKLIVFGPHPRLRVPTSEGICLKTKTSLILCSDSQLAKTNTSLALLRGGSVKPRRYRDMPFLIAFFILYA</sequence>
<reference evidence="1" key="2">
    <citation type="submission" date="2023-05" db="EMBL/GenBank/DDBJ databases">
        <authorList>
            <person name="Fouks B."/>
        </authorList>
    </citation>
    <scope>NUCLEOTIDE SEQUENCE</scope>
    <source>
        <strain evidence="1">Stay&amp;Tobe</strain>
        <tissue evidence="1">Testes</tissue>
    </source>
</reference>